<name>A0A2A6B7A4_PRIPA</name>
<sequence>MSPDTLKCSGRSDNSKKEKKKKKWHGNIAVAEDPYPRDPDDIAVTCRFTAVTDAVAVVVDFTVVVNFPVKAGRGLGIAVESLQHMT</sequence>
<reference evidence="2" key="1">
    <citation type="journal article" date="2008" name="Nat. Genet.">
        <title>The Pristionchus pacificus genome provides a unique perspective on nematode lifestyle and parasitism.</title>
        <authorList>
            <person name="Dieterich C."/>
            <person name="Clifton S.W."/>
            <person name="Schuster L.N."/>
            <person name="Chinwalla A."/>
            <person name="Delehaunty K."/>
            <person name="Dinkelacker I."/>
            <person name="Fulton L."/>
            <person name="Fulton R."/>
            <person name="Godfrey J."/>
            <person name="Minx P."/>
            <person name="Mitreva M."/>
            <person name="Roeseler W."/>
            <person name="Tian H."/>
            <person name="Witte H."/>
            <person name="Yang S.P."/>
            <person name="Wilson R.K."/>
            <person name="Sommer R.J."/>
        </authorList>
    </citation>
    <scope>NUCLEOTIDE SEQUENCE [LARGE SCALE GENOMIC DNA]</scope>
    <source>
        <strain evidence="2">PS312</strain>
    </source>
</reference>
<dbReference type="EnsemblMetazoa" id="PPA43817.1">
    <property type="protein sequence ID" value="PPA43817.1"/>
    <property type="gene ID" value="WBGene00282186"/>
</dbReference>
<accession>A0A8R1UYL8</accession>
<protein>
    <submittedName>
        <fullName evidence="1">Uncharacterized protein</fullName>
    </submittedName>
</protein>
<gene>
    <name evidence="1" type="primary">WBGene00282186</name>
</gene>
<proteinExistence type="predicted"/>
<organism evidence="1 2">
    <name type="scientific">Pristionchus pacificus</name>
    <name type="common">Parasitic nematode worm</name>
    <dbReference type="NCBI Taxonomy" id="54126"/>
    <lineage>
        <taxon>Eukaryota</taxon>
        <taxon>Metazoa</taxon>
        <taxon>Ecdysozoa</taxon>
        <taxon>Nematoda</taxon>
        <taxon>Chromadorea</taxon>
        <taxon>Rhabditida</taxon>
        <taxon>Rhabditina</taxon>
        <taxon>Diplogasteromorpha</taxon>
        <taxon>Diplogasteroidea</taxon>
        <taxon>Neodiplogasteridae</taxon>
        <taxon>Pristionchus</taxon>
    </lineage>
</organism>
<accession>A0A2A6B7A4</accession>
<evidence type="ECO:0000313" key="2">
    <source>
        <dbReference type="Proteomes" id="UP000005239"/>
    </source>
</evidence>
<dbReference type="Proteomes" id="UP000005239">
    <property type="component" value="Unassembled WGS sequence"/>
</dbReference>
<keyword evidence="2" id="KW-1185">Reference proteome</keyword>
<reference evidence="1" key="2">
    <citation type="submission" date="2022-06" db="UniProtKB">
        <authorList>
            <consortium name="EnsemblMetazoa"/>
        </authorList>
    </citation>
    <scope>IDENTIFICATION</scope>
    <source>
        <strain evidence="1">PS312</strain>
    </source>
</reference>
<evidence type="ECO:0000313" key="1">
    <source>
        <dbReference type="EnsemblMetazoa" id="PPA43817.1"/>
    </source>
</evidence>
<dbReference type="AlphaFoldDB" id="A0A2A6B7A4"/>